<organism evidence="1">
    <name type="scientific">Harvfovirus sp</name>
    <dbReference type="NCBI Taxonomy" id="2487768"/>
    <lineage>
        <taxon>Viruses</taxon>
        <taxon>Varidnaviria</taxon>
        <taxon>Bamfordvirae</taxon>
        <taxon>Nucleocytoviricota</taxon>
        <taxon>Megaviricetes</taxon>
        <taxon>Imitervirales</taxon>
        <taxon>Mimiviridae</taxon>
        <taxon>Klosneuvirinae</taxon>
    </lineage>
</organism>
<dbReference type="EMBL" id="MK072280">
    <property type="protein sequence ID" value="AYV81509.1"/>
    <property type="molecule type" value="Genomic_DNA"/>
</dbReference>
<proteinExistence type="predicted"/>
<accession>A0A3G5A7T4</accession>
<evidence type="ECO:0000313" key="1">
    <source>
        <dbReference type="EMBL" id="AYV81509.1"/>
    </source>
</evidence>
<reference evidence="1" key="1">
    <citation type="submission" date="2018-10" db="EMBL/GenBank/DDBJ databases">
        <title>Hidden diversity of soil giant viruses.</title>
        <authorList>
            <person name="Schulz F."/>
            <person name="Alteio L."/>
            <person name="Goudeau D."/>
            <person name="Ryan E.M."/>
            <person name="Malmstrom R.R."/>
            <person name="Blanchard J."/>
            <person name="Woyke T."/>
        </authorList>
    </citation>
    <scope>NUCLEOTIDE SEQUENCE</scope>
    <source>
        <strain evidence="1">HAV1</strain>
    </source>
</reference>
<name>A0A3G5A7T4_9VIRU</name>
<sequence>MTEPNCNPNFVPNLFAYQTQPQYIECAPTAFRMDIVDATNEFKVIDNQSIKLRKSGRLLIFFNITFSFPQAADTIKYWATLNGKIINGSGGQTDTAANFSGVATRAEVAATNVVKGDILQFYGISSTGLDETFIVKIPEINDKNANDCTTPRNSGGFSVLLELINSY</sequence>
<gene>
    <name evidence="1" type="ORF">Harvfovirus38_3</name>
</gene>
<protein>
    <submittedName>
        <fullName evidence="1">Uncharacterized protein</fullName>
    </submittedName>
</protein>